<keyword evidence="4" id="KW-0521">NADP</keyword>
<gene>
    <name evidence="7" type="ORF">BCIN_01g11530</name>
</gene>
<dbReference type="InterPro" id="IPR011032">
    <property type="entry name" value="GroES-like_sf"/>
</dbReference>
<sequence>MARTQKALVGGLDNDIVLSNVANLPPPLEDDRIGVAIKAISLNPVDTKMVGGYLTPGAISGCDFAGVVTGVGGPTAQKRGLKIGDRVAGVVMGMNPLRPNIGAFAEHTSVYCNTCLKIPDDWTFAQAASGVGGVAWCTVPWALFHHLALPPGPELEPLNSEFVRPSEVLGPKIKITSSHDGTEKSPTTVLVNGGASFTGTCAVQLLKLAGFTVVATCSPKSFEMVKSYGADAVFDYSSPTCAAEINAHTRNGLRFVLDCITTADTTRLCYAAIGRAGGRYVALDPYSVAVAGSRAIVHADWVFGMDLMGEEVLWPTPHGRKRDAVAHSFGVQWNKTLQTLLDRDLIRPHPQLVRETGLEGALEGIQEIRSTKGLSHKLVYTL</sequence>
<dbReference type="SMART" id="SM00829">
    <property type="entry name" value="PKS_ER"/>
    <property type="match status" value="1"/>
</dbReference>
<comment type="similarity">
    <text evidence="1">Belongs to the zinc-containing alcohol dehydrogenase family.</text>
</comment>
<dbReference type="Pfam" id="PF08240">
    <property type="entry name" value="ADH_N"/>
    <property type="match status" value="1"/>
</dbReference>
<dbReference type="SUPFAM" id="SSF51735">
    <property type="entry name" value="NAD(P)-binding Rossmann-fold domains"/>
    <property type="match status" value="1"/>
</dbReference>
<evidence type="ECO:0000256" key="4">
    <source>
        <dbReference type="ARBA" id="ARBA00022857"/>
    </source>
</evidence>
<dbReference type="AlphaFoldDB" id="A0A384J8C7"/>
<keyword evidence="3" id="KW-0547">Nucleotide-binding</keyword>
<evidence type="ECO:0000256" key="3">
    <source>
        <dbReference type="ARBA" id="ARBA00022741"/>
    </source>
</evidence>
<protein>
    <recommendedName>
        <fullName evidence="6">Enoyl reductase (ER) domain-containing protein</fullName>
    </recommendedName>
</protein>
<dbReference type="InterPro" id="IPR013149">
    <property type="entry name" value="ADH-like_C"/>
</dbReference>
<feature type="domain" description="Enoyl reductase (ER)" evidence="6">
    <location>
        <begin position="11"/>
        <end position="374"/>
    </location>
</feature>
<dbReference type="InterPro" id="IPR020843">
    <property type="entry name" value="ER"/>
</dbReference>
<dbReference type="InterPro" id="IPR036291">
    <property type="entry name" value="NAD(P)-bd_dom_sf"/>
</dbReference>
<dbReference type="RefSeq" id="XP_001546009.1">
    <property type="nucleotide sequence ID" value="XM_001545959.2"/>
</dbReference>
<evidence type="ECO:0000256" key="1">
    <source>
        <dbReference type="ARBA" id="ARBA00008072"/>
    </source>
</evidence>
<proteinExistence type="inferred from homology"/>
<organism evidence="7 8">
    <name type="scientific">Botryotinia fuckeliana (strain B05.10)</name>
    <name type="common">Noble rot fungus</name>
    <name type="synonym">Botrytis cinerea</name>
    <dbReference type="NCBI Taxonomy" id="332648"/>
    <lineage>
        <taxon>Eukaryota</taxon>
        <taxon>Fungi</taxon>
        <taxon>Dikarya</taxon>
        <taxon>Ascomycota</taxon>
        <taxon>Pezizomycotina</taxon>
        <taxon>Leotiomycetes</taxon>
        <taxon>Helotiales</taxon>
        <taxon>Sclerotiniaceae</taxon>
        <taxon>Botrytis</taxon>
    </lineage>
</organism>
<name>A0A384J8C7_BOTFB</name>
<dbReference type="CDD" id="cd08249">
    <property type="entry name" value="enoyl_reductase_like"/>
    <property type="match status" value="1"/>
</dbReference>
<evidence type="ECO:0000259" key="6">
    <source>
        <dbReference type="SMART" id="SM00829"/>
    </source>
</evidence>
<dbReference type="GO" id="GO:0016651">
    <property type="term" value="F:oxidoreductase activity, acting on NAD(P)H"/>
    <property type="evidence" value="ECO:0007669"/>
    <property type="project" value="InterPro"/>
</dbReference>
<dbReference type="SUPFAM" id="SSF50129">
    <property type="entry name" value="GroES-like"/>
    <property type="match status" value="1"/>
</dbReference>
<dbReference type="OMA" id="KGSIDIC"/>
<dbReference type="GeneID" id="5426466"/>
<dbReference type="VEuPathDB" id="FungiDB:Bcin01g11530"/>
<dbReference type="Pfam" id="PF00107">
    <property type="entry name" value="ADH_zinc_N"/>
    <property type="match status" value="1"/>
</dbReference>
<accession>A0A384J8C7</accession>
<dbReference type="InterPro" id="IPR047122">
    <property type="entry name" value="Trans-enoyl_RdTase-like"/>
</dbReference>
<dbReference type="Gene3D" id="3.90.180.10">
    <property type="entry name" value="Medium-chain alcohol dehydrogenases, catalytic domain"/>
    <property type="match status" value="1"/>
</dbReference>
<evidence type="ECO:0000256" key="5">
    <source>
        <dbReference type="ARBA" id="ARBA00023002"/>
    </source>
</evidence>
<comment type="subunit">
    <text evidence="2">Monomer.</text>
</comment>
<dbReference type="EMBL" id="CP009805">
    <property type="protein sequence ID" value="ATZ46584.1"/>
    <property type="molecule type" value="Genomic_DNA"/>
</dbReference>
<reference evidence="7 8" key="3">
    <citation type="journal article" date="2017" name="Mol. Plant Pathol.">
        <title>A gapless genome sequence of the fungus Botrytis cinerea.</title>
        <authorList>
            <person name="Van Kan J.A."/>
            <person name="Stassen J.H."/>
            <person name="Mosbach A."/>
            <person name="Van Der Lee T.A."/>
            <person name="Faino L."/>
            <person name="Farmer A.D."/>
            <person name="Papasotiriou D.G."/>
            <person name="Zhou S."/>
            <person name="Seidl M.F."/>
            <person name="Cottam E."/>
            <person name="Edel D."/>
            <person name="Hahn M."/>
            <person name="Schwartz D.C."/>
            <person name="Dietrich R.A."/>
            <person name="Widdison S."/>
            <person name="Scalliet G."/>
        </authorList>
    </citation>
    <scope>NUCLEOTIDE SEQUENCE [LARGE SCALE GENOMIC DNA]</scope>
    <source>
        <strain evidence="7 8">B05.10</strain>
    </source>
</reference>
<dbReference type="PANTHER" id="PTHR45348">
    <property type="entry name" value="HYPOTHETICAL OXIDOREDUCTASE (EUROFUNG)"/>
    <property type="match status" value="1"/>
</dbReference>
<dbReference type="InterPro" id="IPR013154">
    <property type="entry name" value="ADH-like_N"/>
</dbReference>
<dbReference type="Gene3D" id="3.40.50.720">
    <property type="entry name" value="NAD(P)-binding Rossmann-like Domain"/>
    <property type="match status" value="1"/>
</dbReference>
<dbReference type="PANTHER" id="PTHR45348:SF1">
    <property type="entry name" value="TRANS-ENOYL REDUCTASE STHE"/>
    <property type="match status" value="1"/>
</dbReference>
<keyword evidence="8" id="KW-1185">Reference proteome</keyword>
<evidence type="ECO:0000256" key="2">
    <source>
        <dbReference type="ARBA" id="ARBA00011245"/>
    </source>
</evidence>
<reference evidence="7 8" key="1">
    <citation type="journal article" date="2011" name="PLoS Genet.">
        <title>Genomic analysis of the necrotrophic fungal pathogens Sclerotinia sclerotiorum and Botrytis cinerea.</title>
        <authorList>
            <person name="Amselem J."/>
            <person name="Cuomo C.A."/>
            <person name="van Kan J.A."/>
            <person name="Viaud M."/>
            <person name="Benito E.P."/>
            <person name="Couloux A."/>
            <person name="Coutinho P.M."/>
            <person name="de Vries R.P."/>
            <person name="Dyer P.S."/>
            <person name="Fillinger S."/>
            <person name="Fournier E."/>
            <person name="Gout L."/>
            <person name="Hahn M."/>
            <person name="Kohn L."/>
            <person name="Lapalu N."/>
            <person name="Plummer K.M."/>
            <person name="Pradier J.M."/>
            <person name="Quevillon E."/>
            <person name="Sharon A."/>
            <person name="Simon A."/>
            <person name="ten Have A."/>
            <person name="Tudzynski B."/>
            <person name="Tudzynski P."/>
            <person name="Wincker P."/>
            <person name="Andrew M."/>
            <person name="Anthouard V."/>
            <person name="Beever R.E."/>
            <person name="Beffa R."/>
            <person name="Benoit I."/>
            <person name="Bouzid O."/>
            <person name="Brault B."/>
            <person name="Chen Z."/>
            <person name="Choquer M."/>
            <person name="Collemare J."/>
            <person name="Cotton P."/>
            <person name="Danchin E.G."/>
            <person name="Da Silva C."/>
            <person name="Gautier A."/>
            <person name="Giraud C."/>
            <person name="Giraud T."/>
            <person name="Gonzalez C."/>
            <person name="Grossetete S."/>
            <person name="Guldener U."/>
            <person name="Henrissat B."/>
            <person name="Howlett B.J."/>
            <person name="Kodira C."/>
            <person name="Kretschmer M."/>
            <person name="Lappartient A."/>
            <person name="Leroch M."/>
            <person name="Levis C."/>
            <person name="Mauceli E."/>
            <person name="Neuveglise C."/>
            <person name="Oeser B."/>
            <person name="Pearson M."/>
            <person name="Poulain J."/>
            <person name="Poussereau N."/>
            <person name="Quesneville H."/>
            <person name="Rascle C."/>
            <person name="Schumacher J."/>
            <person name="Segurens B."/>
            <person name="Sexton A."/>
            <person name="Silva E."/>
            <person name="Sirven C."/>
            <person name="Soanes D.M."/>
            <person name="Talbot N.J."/>
            <person name="Templeton M."/>
            <person name="Yandava C."/>
            <person name="Yarden O."/>
            <person name="Zeng Q."/>
            <person name="Rollins J.A."/>
            <person name="Lebrun M.H."/>
            <person name="Dickman M."/>
        </authorList>
    </citation>
    <scope>NUCLEOTIDE SEQUENCE [LARGE SCALE GENOMIC DNA]</scope>
    <source>
        <strain evidence="7 8">B05.10</strain>
    </source>
</reference>
<keyword evidence="5" id="KW-0560">Oxidoreductase</keyword>
<evidence type="ECO:0000313" key="8">
    <source>
        <dbReference type="Proteomes" id="UP000001798"/>
    </source>
</evidence>
<evidence type="ECO:0000313" key="7">
    <source>
        <dbReference type="EMBL" id="ATZ46584.1"/>
    </source>
</evidence>
<dbReference type="KEGG" id="bfu:BCIN_01g11530"/>
<dbReference type="OrthoDB" id="48317at2759"/>
<dbReference type="GO" id="GO:0000166">
    <property type="term" value="F:nucleotide binding"/>
    <property type="evidence" value="ECO:0007669"/>
    <property type="project" value="UniProtKB-KW"/>
</dbReference>
<dbReference type="Proteomes" id="UP000001798">
    <property type="component" value="Chromosome 1"/>
</dbReference>
<reference evidence="7 8" key="2">
    <citation type="journal article" date="2012" name="Eukaryot. Cell">
        <title>Genome update of Botrytis cinerea strains B05.10 and T4.</title>
        <authorList>
            <person name="Staats M."/>
            <person name="van Kan J.A."/>
        </authorList>
    </citation>
    <scope>NUCLEOTIDE SEQUENCE [LARGE SCALE GENOMIC DNA]</scope>
    <source>
        <strain evidence="7 8">B05.10</strain>
    </source>
</reference>